<evidence type="ECO:0000259" key="1">
    <source>
        <dbReference type="Pfam" id="PF24035"/>
    </source>
</evidence>
<protein>
    <recommendedName>
        <fullName evidence="1">DUF7344 domain-containing protein</fullName>
    </recommendedName>
</protein>
<dbReference type="EMBL" id="LTAZ01000004">
    <property type="protein sequence ID" value="KYH26709.1"/>
    <property type="molecule type" value="Genomic_DNA"/>
</dbReference>
<dbReference type="PATRIC" id="fig|1008153.3.peg.1842"/>
<feature type="domain" description="DUF7344" evidence="1">
    <location>
        <begin position="36"/>
        <end position="116"/>
    </location>
</feature>
<evidence type="ECO:0000313" key="3">
    <source>
        <dbReference type="Proteomes" id="UP000075321"/>
    </source>
</evidence>
<dbReference type="Pfam" id="PF24035">
    <property type="entry name" value="DUF7344"/>
    <property type="match status" value="1"/>
</dbReference>
<accession>A0A151AGB9</accession>
<name>A0A151AGB9_9EURY</name>
<reference evidence="2 3" key="1">
    <citation type="submission" date="2016-02" db="EMBL/GenBank/DDBJ databases">
        <title>Genome sequence of Halalkalicoccus paucihalophilus DSM 24557.</title>
        <authorList>
            <person name="Poehlein A."/>
            <person name="Daniel R."/>
        </authorList>
    </citation>
    <scope>NUCLEOTIDE SEQUENCE [LARGE SCALE GENOMIC DNA]</scope>
    <source>
        <strain evidence="2 3">DSM 24557</strain>
    </source>
</reference>
<dbReference type="AlphaFoldDB" id="A0A151AGB9"/>
<keyword evidence="3" id="KW-1185">Reference proteome</keyword>
<dbReference type="InterPro" id="IPR055768">
    <property type="entry name" value="DUF7344"/>
</dbReference>
<proteinExistence type="predicted"/>
<organism evidence="2 3">
    <name type="scientific">Halalkalicoccus paucihalophilus</name>
    <dbReference type="NCBI Taxonomy" id="1008153"/>
    <lineage>
        <taxon>Archaea</taxon>
        <taxon>Methanobacteriati</taxon>
        <taxon>Methanobacteriota</taxon>
        <taxon>Stenosarchaea group</taxon>
        <taxon>Halobacteria</taxon>
        <taxon>Halobacteriales</taxon>
        <taxon>Halococcaceae</taxon>
        <taxon>Halalkalicoccus</taxon>
    </lineage>
</organism>
<comment type="caution">
    <text evidence="2">The sequence shown here is derived from an EMBL/GenBank/DDBJ whole genome shotgun (WGS) entry which is preliminary data.</text>
</comment>
<sequence>MSYICVGIMSIQTPPAEDATAETVDDHLSLSKDDLFHLLQNGRRRAVLRYFAVHPEQEEFNMRTVAEAIAAWENETSVEQLTSNQRQRVYIALYQSHLPKLDDYGVIEYNQSRGLIVPTPLTALFEPYLEAEFDAAPLDQRITVSDDRSSFGLSTVRSLLNR</sequence>
<gene>
    <name evidence="2" type="ORF">HAPAU_18100</name>
</gene>
<evidence type="ECO:0000313" key="2">
    <source>
        <dbReference type="EMBL" id="KYH26709.1"/>
    </source>
</evidence>
<dbReference type="Proteomes" id="UP000075321">
    <property type="component" value="Unassembled WGS sequence"/>
</dbReference>